<evidence type="ECO:0000256" key="1">
    <source>
        <dbReference type="ARBA" id="ARBA00023002"/>
    </source>
</evidence>
<comment type="caution">
    <text evidence="4">The sequence shown here is derived from an EMBL/GenBank/DDBJ whole genome shotgun (WGS) entry which is preliminary data.</text>
</comment>
<dbReference type="Pfam" id="PF22725">
    <property type="entry name" value="GFO_IDH_MocA_C3"/>
    <property type="match status" value="1"/>
</dbReference>
<keyword evidence="1" id="KW-0560">Oxidoreductase</keyword>
<dbReference type="SUPFAM" id="SSF51735">
    <property type="entry name" value="NAD(P)-binding Rossmann-fold domains"/>
    <property type="match status" value="1"/>
</dbReference>
<dbReference type="AlphaFoldDB" id="A0A6H9YQQ7"/>
<dbReference type="GO" id="GO:0000166">
    <property type="term" value="F:nucleotide binding"/>
    <property type="evidence" value="ECO:0007669"/>
    <property type="project" value="InterPro"/>
</dbReference>
<dbReference type="GO" id="GO:0016491">
    <property type="term" value="F:oxidoreductase activity"/>
    <property type="evidence" value="ECO:0007669"/>
    <property type="project" value="UniProtKB-KW"/>
</dbReference>
<dbReference type="EMBL" id="WBMT01000005">
    <property type="protein sequence ID" value="KAB2349777.1"/>
    <property type="molecule type" value="Genomic_DNA"/>
</dbReference>
<feature type="domain" description="GFO/IDH/MocA-like oxidoreductase" evidence="3">
    <location>
        <begin position="135"/>
        <end position="268"/>
    </location>
</feature>
<dbReference type="OrthoDB" id="9812981at2"/>
<dbReference type="Gene3D" id="3.40.50.720">
    <property type="entry name" value="NAD(P)-binding Rossmann-like Domain"/>
    <property type="match status" value="1"/>
</dbReference>
<proteinExistence type="predicted"/>
<accession>A0A6H9YQQ7</accession>
<feature type="domain" description="Gfo/Idh/MocA-like oxidoreductase N-terminal" evidence="2">
    <location>
        <begin position="4"/>
        <end position="125"/>
    </location>
</feature>
<dbReference type="Gene3D" id="3.30.360.10">
    <property type="entry name" value="Dihydrodipicolinate Reductase, domain 2"/>
    <property type="match status" value="1"/>
</dbReference>
<organism evidence="4 5">
    <name type="scientific">Actinomadura rudentiformis</name>
    <dbReference type="NCBI Taxonomy" id="359158"/>
    <lineage>
        <taxon>Bacteria</taxon>
        <taxon>Bacillati</taxon>
        <taxon>Actinomycetota</taxon>
        <taxon>Actinomycetes</taxon>
        <taxon>Streptosporangiales</taxon>
        <taxon>Thermomonosporaceae</taxon>
        <taxon>Actinomadura</taxon>
    </lineage>
</organism>
<dbReference type="SUPFAM" id="SSF55347">
    <property type="entry name" value="Glyceraldehyde-3-phosphate dehydrogenase-like, C-terminal domain"/>
    <property type="match status" value="1"/>
</dbReference>
<dbReference type="InterPro" id="IPR000683">
    <property type="entry name" value="Gfo/Idh/MocA-like_OxRdtase_N"/>
</dbReference>
<dbReference type="Pfam" id="PF01408">
    <property type="entry name" value="GFO_IDH_MocA"/>
    <property type="match status" value="1"/>
</dbReference>
<dbReference type="InterPro" id="IPR036291">
    <property type="entry name" value="NAD(P)-bd_dom_sf"/>
</dbReference>
<protein>
    <submittedName>
        <fullName evidence="4">Gfo/Idh/MocA family oxidoreductase</fullName>
    </submittedName>
</protein>
<evidence type="ECO:0000313" key="5">
    <source>
        <dbReference type="Proteomes" id="UP000468735"/>
    </source>
</evidence>
<name>A0A6H9YQQ7_9ACTN</name>
<dbReference type="InterPro" id="IPR055170">
    <property type="entry name" value="GFO_IDH_MocA-like_dom"/>
</dbReference>
<dbReference type="PANTHER" id="PTHR43818">
    <property type="entry name" value="BCDNA.GH03377"/>
    <property type="match status" value="1"/>
</dbReference>
<dbReference type="Proteomes" id="UP000468735">
    <property type="component" value="Unassembled WGS sequence"/>
</dbReference>
<keyword evidence="5" id="KW-1185">Reference proteome</keyword>
<sequence>MDPVNVVLVGGHGHGRWHLDNLRRLTGTGLVRLAGICDLSPVGAEALAGLGEPEQGPDLAALLDRTGAEIAIVATPIHTHEDLTLAAVASGAHVLLEKPPAATYAGFERTLAGVREAGRACQVGFQSLGSAAIPAIRTLVDEGAIGRVRGIGVAGAWFRDSSYFARSPWAGRRRVDGTDVVDGALTNPFAHALATALAIDGSEGPGSVGDGGGDIEVELFHAFPIESDDTGCLRMTTARGTVVSVAVSLCAPKRNEPYVVVHGERGRITFTYTLDRVVLERDGVTETLDHSRTDLLENLVAHVRGTADLLVPLHRTAAFMRAVEAVRVAAEPLPIPEEAQEVTVVDGVTRRVLPGIEDQVAASAERLALFSELDLPWATRKELA</sequence>
<dbReference type="InterPro" id="IPR050463">
    <property type="entry name" value="Gfo/Idh/MocA_oxidrdct_glycsds"/>
</dbReference>
<evidence type="ECO:0000259" key="2">
    <source>
        <dbReference type="Pfam" id="PF01408"/>
    </source>
</evidence>
<gene>
    <name evidence="4" type="ORF">F8566_12315</name>
</gene>
<evidence type="ECO:0000259" key="3">
    <source>
        <dbReference type="Pfam" id="PF22725"/>
    </source>
</evidence>
<evidence type="ECO:0000313" key="4">
    <source>
        <dbReference type="EMBL" id="KAB2349777.1"/>
    </source>
</evidence>
<dbReference type="PANTHER" id="PTHR43818:SF11">
    <property type="entry name" value="BCDNA.GH03377"/>
    <property type="match status" value="1"/>
</dbReference>
<reference evidence="4 5" key="1">
    <citation type="submission" date="2019-09" db="EMBL/GenBank/DDBJ databases">
        <title>Actinomadura physcomitrii sp. nov., a novel actinomycete isolated from moss [Physcomitrium sphaericum (Ludw) Fuernr].</title>
        <authorList>
            <person name="Zhuang X."/>
            <person name="Liu C."/>
        </authorList>
    </citation>
    <scope>NUCLEOTIDE SEQUENCE [LARGE SCALE GENOMIC DNA]</scope>
    <source>
        <strain evidence="4 5">HMC1</strain>
    </source>
</reference>